<dbReference type="SUPFAM" id="SSF57850">
    <property type="entry name" value="RING/U-box"/>
    <property type="match status" value="1"/>
</dbReference>
<name>A0A067BXD6_SAPPC</name>
<evidence type="ECO:0000256" key="1">
    <source>
        <dbReference type="ARBA" id="ARBA00022723"/>
    </source>
</evidence>
<dbReference type="GeneID" id="24137349"/>
<accession>A0A067BXD6</accession>
<keyword evidence="15" id="KW-1185">Reference proteome</keyword>
<dbReference type="PANTHER" id="PTHR45626:SF14">
    <property type="entry name" value="ATP-DEPENDENT DNA HELICASE (EUROFUNG)"/>
    <property type="match status" value="1"/>
</dbReference>
<dbReference type="GO" id="GO:0004386">
    <property type="term" value="F:helicase activity"/>
    <property type="evidence" value="ECO:0007669"/>
    <property type="project" value="UniProtKB-KW"/>
</dbReference>
<dbReference type="CDD" id="cd18793">
    <property type="entry name" value="SF2_C_SNF"/>
    <property type="match status" value="1"/>
</dbReference>
<dbReference type="GO" id="GO:0016787">
    <property type="term" value="F:hydrolase activity"/>
    <property type="evidence" value="ECO:0007669"/>
    <property type="project" value="UniProtKB-KW"/>
</dbReference>
<feature type="domain" description="Helicase ATP-binding" evidence="12">
    <location>
        <begin position="271"/>
        <end position="494"/>
    </location>
</feature>
<dbReference type="STRING" id="695850.A0A067BXD6"/>
<dbReference type="SMART" id="SM00184">
    <property type="entry name" value="RING"/>
    <property type="match status" value="1"/>
</dbReference>
<dbReference type="InterPro" id="IPR001841">
    <property type="entry name" value="Znf_RING"/>
</dbReference>
<evidence type="ECO:0000256" key="4">
    <source>
        <dbReference type="ARBA" id="ARBA00022801"/>
    </source>
</evidence>
<dbReference type="Proteomes" id="UP000030745">
    <property type="component" value="Unassembled WGS sequence"/>
</dbReference>
<evidence type="ECO:0000256" key="6">
    <source>
        <dbReference type="ARBA" id="ARBA00022833"/>
    </source>
</evidence>
<dbReference type="InterPro" id="IPR050628">
    <property type="entry name" value="SNF2_RAD54_helicase_TF"/>
</dbReference>
<feature type="region of interest" description="Disordered" evidence="9">
    <location>
        <begin position="963"/>
        <end position="1006"/>
    </location>
</feature>
<dbReference type="InterPro" id="IPR000330">
    <property type="entry name" value="SNF2_N"/>
</dbReference>
<feature type="non-terminal residue" evidence="14">
    <location>
        <position position="1"/>
    </location>
</feature>
<dbReference type="PANTHER" id="PTHR45626">
    <property type="entry name" value="TRANSCRIPTION TERMINATION FACTOR 2-RELATED"/>
    <property type="match status" value="1"/>
</dbReference>
<evidence type="ECO:0000259" key="11">
    <source>
        <dbReference type="PROSITE" id="PS50181"/>
    </source>
</evidence>
<feature type="region of interest" description="Disordered" evidence="9">
    <location>
        <begin position="904"/>
        <end position="933"/>
    </location>
</feature>
<feature type="domain" description="Helicase C-terminal" evidence="13">
    <location>
        <begin position="771"/>
        <end position="912"/>
    </location>
</feature>
<dbReference type="GO" id="GO:0006281">
    <property type="term" value="P:DNA repair"/>
    <property type="evidence" value="ECO:0007669"/>
    <property type="project" value="TreeGrafter"/>
</dbReference>
<dbReference type="Pfam" id="PF00176">
    <property type="entry name" value="SNF2-rel_dom"/>
    <property type="match status" value="1"/>
</dbReference>
<dbReference type="GO" id="GO:0008270">
    <property type="term" value="F:zinc ion binding"/>
    <property type="evidence" value="ECO:0007669"/>
    <property type="project" value="UniProtKB-KW"/>
</dbReference>
<dbReference type="RefSeq" id="XP_012210097.1">
    <property type="nucleotide sequence ID" value="XM_012354707.1"/>
</dbReference>
<evidence type="ECO:0000259" key="13">
    <source>
        <dbReference type="PROSITE" id="PS51194"/>
    </source>
</evidence>
<sequence>MLCLGTLDVAVPWADAVVEQRQVRLRRTDLRSLDAHFWPGFERYCLTQTLWKALLAFAEAHDLLLDAAIAPSVGGACITLSLHFASALPSHAKWIKGHTYVLQHFESALRQPIRDVSAAFAKALRTECHVLGCLLHDDQDGGPDQYTLATLFRSLEAPLEASRLAIRDGSAYAARCASGSAPLLTDLPFNIMWSILRLLNAQELATTAMVCTTLQHLTYDTVPRLRLHLYPHQKKALKWMLYRECSARALPHPYLVGDVIDPVLHRVHASPLPAVDMRGGFLCDEPGLGKTITMIALLLRTQGARSCVAAVPALAPDRGYGLRSSQPASSSSSSPRRIASVATLVVVPDTLVAHWSHQLFTHTTNLSVYVDDQRDLPRAEVLTNYDVVVTTFGRISSHWQTQRPLATRAPSRLGFEGQSAYIDGTLSRGLSPLLQVHWVRIIVDEGHKLGGLSITNAMQMLCALSSDKRWIMTGTPTRHVAQTDGLRHLHGLLRFLRDRPYGANDEKPWLQAIAKPFERRARVGYLRLRHLLNRIMLRHVKSDVTSIPEPLRTRVIVPPSDLEYRIYNGVVGVIRGNLVVTKWDPLTPGPMHKDSLLNPENRRDALTALANLRLASSGGGQMAVHLSTEYYTETIDYLNEFKVPHERQAHVIAYMHDAPNGLCTPCLACVRSQQFLMVVPCGHLLCADCIDAHVSSTGFERDFYTTCPACYTPFDWEDFQKLQPGFDYKWDAQEPPETEAATLAAHIWSSSKGLYVLARVQALVADAAALRANRYAPPTRPIKVIIFSEFREHLFRVRYEFKRKAMRTATFVQGDAMKTRLEQLRLFQHDPTLHVLFLTEVGAVGLDLSFVTHIFLMDEIWDKSVEQQVIARAHRMGATGPVVVEQLEMRGSMETLVRQSYASHAKDASSVRGAPKTALHTKKKASTAASAAASERTGASRIGYVLSNVRQIEAGACNEAIVAPAEPRPPPTLLALPRSDMDGATSTETPPRPTKQRKTVRFEDEG</sequence>
<evidence type="ECO:0000256" key="5">
    <source>
        <dbReference type="ARBA" id="ARBA00022806"/>
    </source>
</evidence>
<dbReference type="InterPro" id="IPR038718">
    <property type="entry name" value="SNF2-like_sf"/>
</dbReference>
<keyword evidence="5" id="KW-0347">Helicase</keyword>
<dbReference type="AlphaFoldDB" id="A0A067BXD6"/>
<protein>
    <recommendedName>
        <fullName evidence="16">F-box protein</fullName>
    </recommendedName>
</protein>
<dbReference type="InterPro" id="IPR001650">
    <property type="entry name" value="Helicase_C-like"/>
</dbReference>
<evidence type="ECO:0000256" key="2">
    <source>
        <dbReference type="ARBA" id="ARBA00022741"/>
    </source>
</evidence>
<evidence type="ECO:0000259" key="10">
    <source>
        <dbReference type="PROSITE" id="PS50089"/>
    </source>
</evidence>
<evidence type="ECO:0000313" key="15">
    <source>
        <dbReference type="Proteomes" id="UP000030745"/>
    </source>
</evidence>
<feature type="domain" description="F-box" evidence="11">
    <location>
        <begin position="181"/>
        <end position="229"/>
    </location>
</feature>
<dbReference type="Gene3D" id="3.30.40.10">
    <property type="entry name" value="Zinc/RING finger domain, C3HC4 (zinc finger)"/>
    <property type="match status" value="1"/>
</dbReference>
<dbReference type="EMBL" id="KK583365">
    <property type="protein sequence ID" value="KDO19197.1"/>
    <property type="molecule type" value="Genomic_DNA"/>
</dbReference>
<evidence type="ECO:0000256" key="7">
    <source>
        <dbReference type="ARBA" id="ARBA00022840"/>
    </source>
</evidence>
<keyword evidence="6" id="KW-0862">Zinc</keyword>
<keyword evidence="1" id="KW-0479">Metal-binding</keyword>
<dbReference type="InterPro" id="IPR017907">
    <property type="entry name" value="Znf_RING_CS"/>
</dbReference>
<dbReference type="InterPro" id="IPR036047">
    <property type="entry name" value="F-box-like_dom_sf"/>
</dbReference>
<dbReference type="Pfam" id="PF00271">
    <property type="entry name" value="Helicase_C"/>
    <property type="match status" value="1"/>
</dbReference>
<keyword evidence="2" id="KW-0547">Nucleotide-binding</keyword>
<evidence type="ECO:0000256" key="8">
    <source>
        <dbReference type="PROSITE-ProRule" id="PRU00175"/>
    </source>
</evidence>
<dbReference type="GO" id="GO:0005634">
    <property type="term" value="C:nucleus"/>
    <property type="evidence" value="ECO:0007669"/>
    <property type="project" value="TreeGrafter"/>
</dbReference>
<dbReference type="SUPFAM" id="SSF52540">
    <property type="entry name" value="P-loop containing nucleoside triphosphate hydrolases"/>
    <property type="match status" value="2"/>
</dbReference>
<dbReference type="PROSITE" id="PS51194">
    <property type="entry name" value="HELICASE_CTER"/>
    <property type="match status" value="1"/>
</dbReference>
<dbReference type="SUPFAM" id="SSF81383">
    <property type="entry name" value="F-box domain"/>
    <property type="match status" value="1"/>
</dbReference>
<evidence type="ECO:0000256" key="3">
    <source>
        <dbReference type="ARBA" id="ARBA00022771"/>
    </source>
</evidence>
<keyword evidence="4" id="KW-0378">Hydrolase</keyword>
<dbReference type="CDD" id="cd18008">
    <property type="entry name" value="DEXDc_SHPRH-like"/>
    <property type="match status" value="1"/>
</dbReference>
<dbReference type="Gene3D" id="3.40.50.10810">
    <property type="entry name" value="Tandem AAA-ATPase domain"/>
    <property type="match status" value="1"/>
</dbReference>
<dbReference type="VEuPathDB" id="FungiDB:SPRG_15640"/>
<dbReference type="SMART" id="SM00490">
    <property type="entry name" value="HELICc"/>
    <property type="match status" value="1"/>
</dbReference>
<dbReference type="InterPro" id="IPR049730">
    <property type="entry name" value="SNF2/RAD54-like_C"/>
</dbReference>
<dbReference type="Gene3D" id="3.40.50.300">
    <property type="entry name" value="P-loop containing nucleotide triphosphate hydrolases"/>
    <property type="match status" value="1"/>
</dbReference>
<feature type="domain" description="RING-type" evidence="10">
    <location>
        <begin position="663"/>
        <end position="710"/>
    </location>
</feature>
<dbReference type="KEGG" id="spar:SPRG_15640"/>
<keyword evidence="7" id="KW-0067">ATP-binding</keyword>
<dbReference type="SMART" id="SM00487">
    <property type="entry name" value="DEXDc"/>
    <property type="match status" value="1"/>
</dbReference>
<evidence type="ECO:0008006" key="16">
    <source>
        <dbReference type="Google" id="ProtNLM"/>
    </source>
</evidence>
<dbReference type="InterPro" id="IPR001810">
    <property type="entry name" value="F-box_dom"/>
</dbReference>
<dbReference type="GO" id="GO:0005524">
    <property type="term" value="F:ATP binding"/>
    <property type="evidence" value="ECO:0007669"/>
    <property type="project" value="UniProtKB-KW"/>
</dbReference>
<dbReference type="PROSITE" id="PS51192">
    <property type="entry name" value="HELICASE_ATP_BIND_1"/>
    <property type="match status" value="1"/>
</dbReference>
<dbReference type="InterPro" id="IPR014001">
    <property type="entry name" value="Helicase_ATP-bd"/>
</dbReference>
<proteinExistence type="predicted"/>
<dbReference type="GO" id="GO:0008094">
    <property type="term" value="F:ATP-dependent activity, acting on DNA"/>
    <property type="evidence" value="ECO:0007669"/>
    <property type="project" value="TreeGrafter"/>
</dbReference>
<organism evidence="14 15">
    <name type="scientific">Saprolegnia parasitica (strain CBS 223.65)</name>
    <dbReference type="NCBI Taxonomy" id="695850"/>
    <lineage>
        <taxon>Eukaryota</taxon>
        <taxon>Sar</taxon>
        <taxon>Stramenopiles</taxon>
        <taxon>Oomycota</taxon>
        <taxon>Saprolegniomycetes</taxon>
        <taxon>Saprolegniales</taxon>
        <taxon>Saprolegniaceae</taxon>
        <taxon>Saprolegnia</taxon>
    </lineage>
</organism>
<evidence type="ECO:0000313" key="14">
    <source>
        <dbReference type="EMBL" id="KDO19197.1"/>
    </source>
</evidence>
<dbReference type="InterPro" id="IPR027417">
    <property type="entry name" value="P-loop_NTPase"/>
</dbReference>
<reference evidence="14 15" key="1">
    <citation type="journal article" date="2013" name="PLoS Genet.">
        <title>Distinctive expansion of potential virulence genes in the genome of the oomycete fish pathogen Saprolegnia parasitica.</title>
        <authorList>
            <person name="Jiang R.H."/>
            <person name="de Bruijn I."/>
            <person name="Haas B.J."/>
            <person name="Belmonte R."/>
            <person name="Lobach L."/>
            <person name="Christie J."/>
            <person name="van den Ackerveken G."/>
            <person name="Bottin A."/>
            <person name="Bulone V."/>
            <person name="Diaz-Moreno S.M."/>
            <person name="Dumas B."/>
            <person name="Fan L."/>
            <person name="Gaulin E."/>
            <person name="Govers F."/>
            <person name="Grenville-Briggs L.J."/>
            <person name="Horner N.R."/>
            <person name="Levin J.Z."/>
            <person name="Mammella M."/>
            <person name="Meijer H.J."/>
            <person name="Morris P."/>
            <person name="Nusbaum C."/>
            <person name="Oome S."/>
            <person name="Phillips A.J."/>
            <person name="van Rooyen D."/>
            <person name="Rzeszutek E."/>
            <person name="Saraiva M."/>
            <person name="Secombes C.J."/>
            <person name="Seidl M.F."/>
            <person name="Snel B."/>
            <person name="Stassen J.H."/>
            <person name="Sykes S."/>
            <person name="Tripathy S."/>
            <person name="van den Berg H."/>
            <person name="Vega-Arreguin J.C."/>
            <person name="Wawra S."/>
            <person name="Young S.K."/>
            <person name="Zeng Q."/>
            <person name="Dieguez-Uribeondo J."/>
            <person name="Russ C."/>
            <person name="Tyler B.M."/>
            <person name="van West P."/>
        </authorList>
    </citation>
    <scope>NUCLEOTIDE SEQUENCE [LARGE SCALE GENOMIC DNA]</scope>
    <source>
        <strain evidence="14 15">CBS 223.65</strain>
    </source>
</reference>
<keyword evidence="3 8" id="KW-0863">Zinc-finger</keyword>
<dbReference type="OMA" id="SRMAKEW"/>
<evidence type="ECO:0000259" key="12">
    <source>
        <dbReference type="PROSITE" id="PS51192"/>
    </source>
</evidence>
<dbReference type="OrthoDB" id="448448at2759"/>
<dbReference type="PROSITE" id="PS50181">
    <property type="entry name" value="FBOX"/>
    <property type="match status" value="1"/>
</dbReference>
<dbReference type="InterPro" id="IPR013083">
    <property type="entry name" value="Znf_RING/FYVE/PHD"/>
</dbReference>
<dbReference type="PROSITE" id="PS00518">
    <property type="entry name" value="ZF_RING_1"/>
    <property type="match status" value="1"/>
</dbReference>
<evidence type="ECO:0000256" key="9">
    <source>
        <dbReference type="SAM" id="MobiDB-lite"/>
    </source>
</evidence>
<dbReference type="PROSITE" id="PS50089">
    <property type="entry name" value="ZF_RING_2"/>
    <property type="match status" value="1"/>
</dbReference>
<gene>
    <name evidence="14" type="ORF">SPRG_15640</name>
</gene>